<dbReference type="Pfam" id="PF00702">
    <property type="entry name" value="Hydrolase"/>
    <property type="match status" value="1"/>
</dbReference>
<keyword evidence="1" id="KW-0378">Hydrolase</keyword>
<dbReference type="InterPro" id="IPR052550">
    <property type="entry name" value="Pyrimidine_5'-ntase_YjjG"/>
</dbReference>
<dbReference type="KEGG" id="mrob:HH214_03540"/>
<dbReference type="SUPFAM" id="SSF56784">
    <property type="entry name" value="HAD-like"/>
    <property type="match status" value="1"/>
</dbReference>
<dbReference type="Gene3D" id="1.10.150.520">
    <property type="match status" value="1"/>
</dbReference>
<protein>
    <submittedName>
        <fullName evidence="1">HAD family hydrolase</fullName>
    </submittedName>
</protein>
<dbReference type="GO" id="GO:0016787">
    <property type="term" value="F:hydrolase activity"/>
    <property type="evidence" value="ECO:0007669"/>
    <property type="project" value="UniProtKB-KW"/>
</dbReference>
<proteinExistence type="predicted"/>
<dbReference type="RefSeq" id="WP_169606034.1">
    <property type="nucleotide sequence ID" value="NZ_CP051682.1"/>
</dbReference>
<dbReference type="PANTHER" id="PTHR47478">
    <property type="match status" value="1"/>
</dbReference>
<name>A0A7L5DY33_9SPHI</name>
<dbReference type="EMBL" id="CP051682">
    <property type="protein sequence ID" value="QJD95017.1"/>
    <property type="molecule type" value="Genomic_DNA"/>
</dbReference>
<dbReference type="AlphaFoldDB" id="A0A7L5DY33"/>
<keyword evidence="2" id="KW-1185">Reference proteome</keyword>
<dbReference type="Gene3D" id="3.40.50.1000">
    <property type="entry name" value="HAD superfamily/HAD-like"/>
    <property type="match status" value="1"/>
</dbReference>
<dbReference type="InterPro" id="IPR036412">
    <property type="entry name" value="HAD-like_sf"/>
</dbReference>
<evidence type="ECO:0000313" key="2">
    <source>
        <dbReference type="Proteomes" id="UP000503278"/>
    </source>
</evidence>
<organism evidence="1 2">
    <name type="scientific">Mucilaginibacter robiniae</name>
    <dbReference type="NCBI Taxonomy" id="2728022"/>
    <lineage>
        <taxon>Bacteria</taxon>
        <taxon>Pseudomonadati</taxon>
        <taxon>Bacteroidota</taxon>
        <taxon>Sphingobacteriia</taxon>
        <taxon>Sphingobacteriales</taxon>
        <taxon>Sphingobacteriaceae</taxon>
        <taxon>Mucilaginibacter</taxon>
    </lineage>
</organism>
<accession>A0A7L5DY33</accession>
<dbReference type="PANTHER" id="PTHR47478:SF1">
    <property type="entry name" value="PYRIMIDINE 5'-NUCLEOTIDASE YJJG"/>
    <property type="match status" value="1"/>
</dbReference>
<dbReference type="Proteomes" id="UP000503278">
    <property type="component" value="Chromosome"/>
</dbReference>
<evidence type="ECO:0000313" key="1">
    <source>
        <dbReference type="EMBL" id="QJD95017.1"/>
    </source>
</evidence>
<sequence length="211" mass="24609">MIRALILDLDNTIFDTSSISPVIFKDLFALMDKYKNEVGAEKMEEAKTLMSKKAFQILADQYGFNEELREQGMELLRKTTYGYPIVPFTDYSFIKQVHLDKYLVTMGFEKMQQSKIRMLDLHTDFIETIVNDPDQTDETKKDVFQDIIQRNHYKAEEVLVIGDDPDSEIKAGKDLGMPTLLYDPHHEYGEDVADYRIENYKDLQKVIESIQ</sequence>
<reference evidence="1 2" key="1">
    <citation type="submission" date="2020-04" db="EMBL/GenBank/DDBJ databases">
        <title>Genome sequencing of novel species.</title>
        <authorList>
            <person name="Heo J."/>
            <person name="Kim S.-J."/>
            <person name="Kim J.-S."/>
            <person name="Hong S.-B."/>
            <person name="Kwon S.-W."/>
        </authorList>
    </citation>
    <scope>NUCLEOTIDE SEQUENCE [LARGE SCALE GENOMIC DNA]</scope>
    <source>
        <strain evidence="1 2">F39-2</strain>
    </source>
</reference>
<gene>
    <name evidence="1" type="ORF">HH214_03540</name>
</gene>
<dbReference type="InterPro" id="IPR023214">
    <property type="entry name" value="HAD_sf"/>
</dbReference>